<dbReference type="EMBL" id="LLZS01000008">
    <property type="protein sequence ID" value="KUR70930.1"/>
    <property type="molecule type" value="Genomic_DNA"/>
</dbReference>
<dbReference type="CDD" id="cd03443">
    <property type="entry name" value="PaaI_thioesterase"/>
    <property type="match status" value="1"/>
</dbReference>
<dbReference type="GO" id="GO:0016790">
    <property type="term" value="F:thiolester hydrolase activity"/>
    <property type="evidence" value="ECO:0007669"/>
    <property type="project" value="UniProtKB-ARBA"/>
</dbReference>
<organism evidence="2 3">
    <name type="scientific">Novosphingobium fuchskuhlense</name>
    <dbReference type="NCBI Taxonomy" id="1117702"/>
    <lineage>
        <taxon>Bacteria</taxon>
        <taxon>Pseudomonadati</taxon>
        <taxon>Pseudomonadota</taxon>
        <taxon>Alphaproteobacteria</taxon>
        <taxon>Sphingomonadales</taxon>
        <taxon>Sphingomonadaceae</taxon>
        <taxon>Novosphingobium</taxon>
    </lineage>
</organism>
<dbReference type="Pfam" id="PF03061">
    <property type="entry name" value="4HBT"/>
    <property type="match status" value="1"/>
</dbReference>
<accession>A0A117UU68</accession>
<dbReference type="SUPFAM" id="SSF54637">
    <property type="entry name" value="Thioesterase/thiol ester dehydrase-isomerase"/>
    <property type="match status" value="1"/>
</dbReference>
<sequence>MTIAAPPFAGKLEPAADPAWAGWYHWSGNDPFEDDVGPFYVRRDDRGVVTGFRPVARNCNAHGSIHGGCMMTFGDFSLFMIASATGEEMSGVTVTFNCEFVGPARAGQLLEARGDVIRAGRSLVFARGLITADGEPAMAFSGTFKRVGPKLGA</sequence>
<dbReference type="STRING" id="1117702.AQZ52_12980"/>
<feature type="domain" description="Thioesterase" evidence="1">
    <location>
        <begin position="62"/>
        <end position="134"/>
    </location>
</feature>
<proteinExistence type="predicted"/>
<dbReference type="Gene3D" id="3.10.129.10">
    <property type="entry name" value="Hotdog Thioesterase"/>
    <property type="match status" value="1"/>
</dbReference>
<keyword evidence="3" id="KW-1185">Reference proteome</keyword>
<dbReference type="OrthoDB" id="5741080at2"/>
<dbReference type="AlphaFoldDB" id="A0A117UU68"/>
<evidence type="ECO:0000313" key="3">
    <source>
        <dbReference type="Proteomes" id="UP000058012"/>
    </source>
</evidence>
<dbReference type="InterPro" id="IPR006683">
    <property type="entry name" value="Thioestr_dom"/>
</dbReference>
<dbReference type="InterPro" id="IPR029069">
    <property type="entry name" value="HotDog_dom_sf"/>
</dbReference>
<evidence type="ECO:0000259" key="1">
    <source>
        <dbReference type="Pfam" id="PF03061"/>
    </source>
</evidence>
<reference evidence="2 3" key="1">
    <citation type="submission" date="2015-10" db="EMBL/GenBank/DDBJ databases">
        <title>Draft genome sequence of Novosphingobium fuchskuhlense DSM 25065 isolated from a surface water sample of the southwest basin of Lake Grosse Fuchskuhle.</title>
        <authorList>
            <person name="Ruckert C."/>
            <person name="Winkler A."/>
            <person name="Glaeser J."/>
            <person name="Grossart H.-P."/>
            <person name="Kalinowski J."/>
            <person name="Glaeser S."/>
        </authorList>
    </citation>
    <scope>NUCLEOTIDE SEQUENCE [LARGE SCALE GENOMIC DNA]</scope>
    <source>
        <strain evidence="2 3">FNE08-7</strain>
    </source>
</reference>
<gene>
    <name evidence="2" type="ORF">AQZ52_12980</name>
</gene>
<protein>
    <recommendedName>
        <fullName evidence="1">Thioesterase domain-containing protein</fullName>
    </recommendedName>
</protein>
<comment type="caution">
    <text evidence="2">The sequence shown here is derived from an EMBL/GenBank/DDBJ whole genome shotgun (WGS) entry which is preliminary data.</text>
</comment>
<name>A0A117UU68_9SPHN</name>
<evidence type="ECO:0000313" key="2">
    <source>
        <dbReference type="EMBL" id="KUR70930.1"/>
    </source>
</evidence>
<dbReference type="Proteomes" id="UP000058012">
    <property type="component" value="Unassembled WGS sequence"/>
</dbReference>